<accession>D1BC29</accession>
<dbReference type="PANTHER" id="PTHR33392:SF6">
    <property type="entry name" value="POLYISOPRENYL-TEICHOIC ACID--PEPTIDOGLYCAN TEICHOIC ACID TRANSFERASE TAGU"/>
    <property type="match status" value="1"/>
</dbReference>
<comment type="similarity">
    <text evidence="1">Belongs to the LytR/CpsA/Psr (LCP) family.</text>
</comment>
<organism evidence="4 5">
    <name type="scientific">Sanguibacter keddieii (strain ATCC 51767 / DSM 10542 / NCFB 3025 / ST-74)</name>
    <dbReference type="NCBI Taxonomy" id="446469"/>
    <lineage>
        <taxon>Bacteria</taxon>
        <taxon>Bacillati</taxon>
        <taxon>Actinomycetota</taxon>
        <taxon>Actinomycetes</taxon>
        <taxon>Micrococcales</taxon>
        <taxon>Sanguibacteraceae</taxon>
        <taxon>Sanguibacter</taxon>
    </lineage>
</organism>
<feature type="region of interest" description="Disordered" evidence="2">
    <location>
        <begin position="1"/>
        <end position="21"/>
    </location>
</feature>
<dbReference type="Gene3D" id="3.40.630.190">
    <property type="entry name" value="LCP protein"/>
    <property type="match status" value="1"/>
</dbReference>
<proteinExistence type="inferred from homology"/>
<dbReference type="Proteomes" id="UP000000322">
    <property type="component" value="Chromosome"/>
</dbReference>
<feature type="region of interest" description="Disordered" evidence="2">
    <location>
        <begin position="361"/>
        <end position="396"/>
    </location>
</feature>
<evidence type="ECO:0000256" key="1">
    <source>
        <dbReference type="ARBA" id="ARBA00006068"/>
    </source>
</evidence>
<keyword evidence="5" id="KW-1185">Reference proteome</keyword>
<evidence type="ECO:0000313" key="5">
    <source>
        <dbReference type="Proteomes" id="UP000000322"/>
    </source>
</evidence>
<evidence type="ECO:0000313" key="4">
    <source>
        <dbReference type="EMBL" id="ACZ20809.1"/>
    </source>
</evidence>
<dbReference type="EMBL" id="CP001819">
    <property type="protein sequence ID" value="ACZ20809.1"/>
    <property type="molecule type" value="Genomic_DNA"/>
</dbReference>
<sequence>MQTRRSLRDLPRPPRQHAVARRGGGALRVVALSVTGALTFTTVGAAAVVHMLDSNIETLDVDHLASPDRPELLEPEDPFGRQPVNVLLAGSDERLGDNAAFGEDEDGMRSDTTMLIHVSADRTRVESVSIPRDSLVDIPECQTTNGPVPPRRQAMFNSAMAAAWDKGQDHESAIACLRDTVESLTGVRVTEFVLLDFVGFVAMVDALGGIPMDLPEPIVSPKADLELEAGPQVLDGHQALGYVRARTGAGLDGSDLSRIGRQQELVTAMLDQVLSTDLMTSTPSLLRFLDAATSSIMTSPGLDSVWEIAGLAHSLRGVPLDDVTLVTVPTTVAPQDRNRVVWTEEADELWRRMAADEPIVDVAPNPSEQGSEVPGEPAPGAHATPLGARDGQVLVP</sequence>
<dbReference type="PANTHER" id="PTHR33392">
    <property type="entry name" value="POLYISOPRENYL-TEICHOIC ACID--PEPTIDOGLYCAN TEICHOIC ACID TRANSFERASE TAGU"/>
    <property type="match status" value="1"/>
</dbReference>
<name>D1BC29_SANKS</name>
<dbReference type="Pfam" id="PF03816">
    <property type="entry name" value="LytR_cpsA_psr"/>
    <property type="match status" value="1"/>
</dbReference>
<dbReference type="AlphaFoldDB" id="D1BC29"/>
<dbReference type="STRING" id="446469.Sked_08580"/>
<dbReference type="InterPro" id="IPR050922">
    <property type="entry name" value="LytR/CpsA/Psr_CW_biosynth"/>
</dbReference>
<protein>
    <submittedName>
        <fullName evidence="4">Cell envelope-related function transcriptional attenuator common domain protein</fullName>
    </submittedName>
</protein>
<feature type="domain" description="Cell envelope-related transcriptional attenuator" evidence="3">
    <location>
        <begin position="109"/>
        <end position="274"/>
    </location>
</feature>
<evidence type="ECO:0000259" key="3">
    <source>
        <dbReference type="Pfam" id="PF03816"/>
    </source>
</evidence>
<dbReference type="NCBIfam" id="TIGR00350">
    <property type="entry name" value="lytR_cpsA_psr"/>
    <property type="match status" value="1"/>
</dbReference>
<dbReference type="KEGG" id="ske:Sked_08580"/>
<dbReference type="eggNOG" id="COG1316">
    <property type="taxonomic scope" value="Bacteria"/>
</dbReference>
<feature type="compositionally biased region" description="Basic and acidic residues" evidence="2">
    <location>
        <begin position="1"/>
        <end position="12"/>
    </location>
</feature>
<dbReference type="InterPro" id="IPR004474">
    <property type="entry name" value="LytR_CpsA_psr"/>
</dbReference>
<reference evidence="4 5" key="1">
    <citation type="journal article" date="2009" name="Stand. Genomic Sci.">
        <title>Complete genome sequence of Sanguibacter keddieii type strain (ST-74).</title>
        <authorList>
            <person name="Ivanova N."/>
            <person name="Sikorski J."/>
            <person name="Sims D."/>
            <person name="Brettin T."/>
            <person name="Detter J.C."/>
            <person name="Han C."/>
            <person name="Lapidus A."/>
            <person name="Copeland A."/>
            <person name="Glavina Del Rio T."/>
            <person name="Nolan M."/>
            <person name="Chen F."/>
            <person name="Lucas S."/>
            <person name="Tice H."/>
            <person name="Cheng J.F."/>
            <person name="Bruce D."/>
            <person name="Goodwin L."/>
            <person name="Pitluck S."/>
            <person name="Pati A."/>
            <person name="Mavromatis K."/>
            <person name="Chen A."/>
            <person name="Palaniappan K."/>
            <person name="D'haeseleer P."/>
            <person name="Chain P."/>
            <person name="Bristow J."/>
            <person name="Eisen J.A."/>
            <person name="Markowitz V."/>
            <person name="Hugenholtz P."/>
            <person name="Goker M."/>
            <person name="Pukall R."/>
            <person name="Klenk H.P."/>
            <person name="Kyrpides N.C."/>
        </authorList>
    </citation>
    <scope>NUCLEOTIDE SEQUENCE [LARGE SCALE GENOMIC DNA]</scope>
    <source>
        <strain evidence="5">ATCC 51767 / DSM 10542 / NCFB 3025 / ST-74</strain>
    </source>
</reference>
<dbReference type="HOGENOM" id="CLU_016455_0_0_11"/>
<dbReference type="RefSeq" id="WP_012865878.1">
    <property type="nucleotide sequence ID" value="NC_013521.1"/>
</dbReference>
<evidence type="ECO:0000256" key="2">
    <source>
        <dbReference type="SAM" id="MobiDB-lite"/>
    </source>
</evidence>
<dbReference type="OrthoDB" id="9782542at2"/>
<gene>
    <name evidence="4" type="ordered locus">Sked_08580</name>
</gene>